<dbReference type="InterPro" id="IPR044068">
    <property type="entry name" value="CB"/>
</dbReference>
<accession>A0A0W0VDU9</accession>
<sequence length="420" mass="49515">MITRKPKSKGLTLEELVFAALSQLQVLHYDERSIRRYQTVWRKLIDFAKQNNYKGKLTEKLMMDFLAYYDIKHELPTYTYKDWRRHAEYGLTILWHYARFGYFERCKIVLSKLNMPKSMQKYLEIYKEYCEKKRYLRPYTVQECLRQLGLLFDFLGKRNISTFDQIRPQDLSDYVCSLSRFSQKTVASIVSHLRVFFRFLLYKGKLEIDLSEKMPSVSFCQQAKIPSVWDRGLVTQLLNTIDRGSPRGKRDYAILLLAYRLGLRLGDIRTLKFDDIDWESESISIIQSKTQTPLVLPLTNEVGNALIDYIKHARPKAQYREVFLRLRPPVKPFNQNSHLYHIVAQWRHMAGIEFRSQQKQGLHSLRHTLATHLLEDNTPFSLIANILGHASMNSTMIYAKASVETLRQVALSIKEMDHVR</sequence>
<keyword evidence="2" id="KW-0229">DNA integration</keyword>
<dbReference type="SUPFAM" id="SSF56349">
    <property type="entry name" value="DNA breaking-rejoining enzymes"/>
    <property type="match status" value="1"/>
</dbReference>
<dbReference type="Proteomes" id="UP000055035">
    <property type="component" value="Unassembled WGS sequence"/>
</dbReference>
<evidence type="ECO:0000259" key="7">
    <source>
        <dbReference type="PROSITE" id="PS51900"/>
    </source>
</evidence>
<dbReference type="GO" id="GO:0015074">
    <property type="term" value="P:DNA integration"/>
    <property type="evidence" value="ECO:0007669"/>
    <property type="project" value="UniProtKB-KW"/>
</dbReference>
<dbReference type="InterPro" id="IPR011010">
    <property type="entry name" value="DNA_brk_join_enz"/>
</dbReference>
<name>A0A0W0VDU9_9GAMM</name>
<evidence type="ECO:0000256" key="2">
    <source>
        <dbReference type="ARBA" id="ARBA00022908"/>
    </source>
</evidence>
<dbReference type="GO" id="GO:0003677">
    <property type="term" value="F:DNA binding"/>
    <property type="evidence" value="ECO:0007669"/>
    <property type="project" value="UniProtKB-UniRule"/>
</dbReference>
<dbReference type="Gene3D" id="1.10.443.10">
    <property type="entry name" value="Intergrase catalytic core"/>
    <property type="match status" value="1"/>
</dbReference>
<dbReference type="Pfam" id="PF02899">
    <property type="entry name" value="Phage_int_SAM_1"/>
    <property type="match status" value="1"/>
</dbReference>
<evidence type="ECO:0000313" key="8">
    <source>
        <dbReference type="EMBL" id="KTD18264.1"/>
    </source>
</evidence>
<dbReference type="Gene3D" id="1.10.150.130">
    <property type="match status" value="1"/>
</dbReference>
<dbReference type="PROSITE" id="PS51900">
    <property type="entry name" value="CB"/>
    <property type="match status" value="1"/>
</dbReference>
<keyword evidence="1" id="KW-0159">Chromosome partition</keyword>
<dbReference type="InterPro" id="IPR002104">
    <property type="entry name" value="Integrase_catalytic"/>
</dbReference>
<dbReference type="PROSITE" id="PS51898">
    <property type="entry name" value="TYR_RECOMBINASE"/>
    <property type="match status" value="1"/>
</dbReference>
<keyword evidence="3 5" id="KW-0238">DNA-binding</keyword>
<organism evidence="8 9">
    <name type="scientific">Legionella jordanis</name>
    <dbReference type="NCBI Taxonomy" id="456"/>
    <lineage>
        <taxon>Bacteria</taxon>
        <taxon>Pseudomonadati</taxon>
        <taxon>Pseudomonadota</taxon>
        <taxon>Gammaproteobacteria</taxon>
        <taxon>Legionellales</taxon>
        <taxon>Legionellaceae</taxon>
        <taxon>Legionella</taxon>
    </lineage>
</organism>
<dbReference type="PANTHER" id="PTHR30349:SF81">
    <property type="entry name" value="TYROSINE RECOMBINASE XERC"/>
    <property type="match status" value="1"/>
</dbReference>
<evidence type="ECO:0000256" key="4">
    <source>
        <dbReference type="ARBA" id="ARBA00023172"/>
    </source>
</evidence>
<dbReference type="EMBL" id="LNYJ01000011">
    <property type="protein sequence ID" value="KTD18264.1"/>
    <property type="molecule type" value="Genomic_DNA"/>
</dbReference>
<dbReference type="OrthoDB" id="9801717at2"/>
<dbReference type="InterPro" id="IPR010998">
    <property type="entry name" value="Integrase_recombinase_N"/>
</dbReference>
<keyword evidence="4" id="KW-0233">DNA recombination</keyword>
<feature type="domain" description="Core-binding (CB)" evidence="7">
    <location>
        <begin position="117"/>
        <end position="201"/>
    </location>
</feature>
<evidence type="ECO:0000259" key="6">
    <source>
        <dbReference type="PROSITE" id="PS51898"/>
    </source>
</evidence>
<reference evidence="8 9" key="1">
    <citation type="submission" date="2015-11" db="EMBL/GenBank/DDBJ databases">
        <title>Genomic analysis of 38 Legionella species identifies large and diverse effector repertoires.</title>
        <authorList>
            <person name="Burstein D."/>
            <person name="Amaro F."/>
            <person name="Zusman T."/>
            <person name="Lifshitz Z."/>
            <person name="Cohen O."/>
            <person name="Gilbert J.A."/>
            <person name="Pupko T."/>
            <person name="Shuman H.A."/>
            <person name="Segal G."/>
        </authorList>
    </citation>
    <scope>NUCLEOTIDE SEQUENCE [LARGE SCALE GENOMIC DNA]</scope>
    <source>
        <strain evidence="8 9">BL-540</strain>
    </source>
</reference>
<comment type="caution">
    <text evidence="8">The sequence shown here is derived from an EMBL/GenBank/DDBJ whole genome shotgun (WGS) entry which is preliminary data.</text>
</comment>
<dbReference type="STRING" id="456.Ljor_2570"/>
<gene>
    <name evidence="8" type="primary">xerD_1</name>
    <name evidence="8" type="ORF">Ljor_2570</name>
</gene>
<evidence type="ECO:0000256" key="1">
    <source>
        <dbReference type="ARBA" id="ARBA00022829"/>
    </source>
</evidence>
<dbReference type="InterPro" id="IPR050090">
    <property type="entry name" value="Tyrosine_recombinase_XerCD"/>
</dbReference>
<evidence type="ECO:0000313" key="9">
    <source>
        <dbReference type="Proteomes" id="UP000055035"/>
    </source>
</evidence>
<dbReference type="Pfam" id="PF00589">
    <property type="entry name" value="Phage_integrase"/>
    <property type="match status" value="1"/>
</dbReference>
<dbReference type="PATRIC" id="fig|456.5.peg.2759"/>
<keyword evidence="9" id="KW-1185">Reference proteome</keyword>
<dbReference type="InterPro" id="IPR004107">
    <property type="entry name" value="Integrase_SAM-like_N"/>
</dbReference>
<dbReference type="AlphaFoldDB" id="A0A0W0VDU9"/>
<evidence type="ECO:0000256" key="3">
    <source>
        <dbReference type="ARBA" id="ARBA00023125"/>
    </source>
</evidence>
<dbReference type="PANTHER" id="PTHR30349">
    <property type="entry name" value="PHAGE INTEGRASE-RELATED"/>
    <property type="match status" value="1"/>
</dbReference>
<feature type="domain" description="Tyr recombinase" evidence="6">
    <location>
        <begin position="224"/>
        <end position="411"/>
    </location>
</feature>
<dbReference type="RefSeq" id="WP_058471940.1">
    <property type="nucleotide sequence ID" value="NZ_CAAAIC010000019.1"/>
</dbReference>
<protein>
    <submittedName>
        <fullName evidence="8">Site specific recombinase</fullName>
    </submittedName>
</protein>
<dbReference type="GO" id="GO:0007059">
    <property type="term" value="P:chromosome segregation"/>
    <property type="evidence" value="ECO:0007669"/>
    <property type="project" value="UniProtKB-KW"/>
</dbReference>
<dbReference type="CDD" id="cd01188">
    <property type="entry name" value="INT_RitA_C_like"/>
    <property type="match status" value="1"/>
</dbReference>
<dbReference type="GO" id="GO:0006310">
    <property type="term" value="P:DNA recombination"/>
    <property type="evidence" value="ECO:0007669"/>
    <property type="project" value="UniProtKB-KW"/>
</dbReference>
<evidence type="ECO:0000256" key="5">
    <source>
        <dbReference type="PROSITE-ProRule" id="PRU01248"/>
    </source>
</evidence>
<dbReference type="InterPro" id="IPR013762">
    <property type="entry name" value="Integrase-like_cat_sf"/>
</dbReference>
<proteinExistence type="predicted"/>